<sequence>MSDNTLAQECIPVGEQQYTADLAARLKAKIIRDNPTGIMRRDAHPKMHGVVKAEFTVESNLAPELRVGIFAEPRSYQAWIRFSNQDGTIQADKARDIRGMAIKLMGVAGDKLLESERHEQTQDFIVISTNVFVTKNVEEFDALIKAMTGSIWAKIGFFATHWRVIWNLVTSLKQFANPLQMRYWSTTPYLFGDTAVKYSAIPHVPHPDAMPPNPGPDYLRQAMVRQLGQGEASFDFTVQLQTNAENMPIEDPGKEWKESESPFRKVATIRILQQEFDSEAQRVFGENLSFTPWHSLPAHRPLGGINRARKIVYDAISTFRHEYNKVARKEPGSWEI</sequence>
<dbReference type="SUPFAM" id="SSF56634">
    <property type="entry name" value="Heme-dependent catalase-like"/>
    <property type="match status" value="1"/>
</dbReference>
<proteinExistence type="predicted"/>
<dbReference type="PANTHER" id="PTHR36195:SF4">
    <property type="entry name" value="DOMAIN PROTEIN, PUTATIVE (AFU_ORTHOLOGUE AFUA_5G01990)-RELATED"/>
    <property type="match status" value="1"/>
</dbReference>
<dbReference type="RefSeq" id="WP_382271557.1">
    <property type="nucleotide sequence ID" value="NZ_JBHTBU010000001.1"/>
</dbReference>
<keyword evidence="3" id="KW-1185">Reference proteome</keyword>
<dbReference type="Proteomes" id="UP001596542">
    <property type="component" value="Unassembled WGS sequence"/>
</dbReference>
<name>A0ABW2IB65_9BURK</name>
<dbReference type="Gene3D" id="2.40.180.10">
    <property type="entry name" value="Catalase core domain"/>
    <property type="match status" value="1"/>
</dbReference>
<comment type="caution">
    <text evidence="2">The sequence shown here is derived from an EMBL/GenBank/DDBJ whole genome shotgun (WGS) entry which is preliminary data.</text>
</comment>
<protein>
    <submittedName>
        <fullName evidence="2">Catalase family protein</fullName>
    </submittedName>
</protein>
<dbReference type="PANTHER" id="PTHR36195">
    <property type="entry name" value="DOMAIN PROTEIN, PUTATIVE (AFU_ORTHOLOGUE AFUA_5G01990)-RELATED-RELATED"/>
    <property type="match status" value="1"/>
</dbReference>
<dbReference type="CDD" id="cd08152">
    <property type="entry name" value="y4iL_like"/>
    <property type="match status" value="1"/>
</dbReference>
<evidence type="ECO:0000313" key="2">
    <source>
        <dbReference type="EMBL" id="MFC7288196.1"/>
    </source>
</evidence>
<evidence type="ECO:0000256" key="1">
    <source>
        <dbReference type="ARBA" id="ARBA00002974"/>
    </source>
</evidence>
<comment type="function">
    <text evidence="1">Decomposes hydrogen peroxide into water and oxygen; serves to protect cells from the toxic effects of hydrogen peroxide.</text>
</comment>
<dbReference type="InterPro" id="IPR020835">
    <property type="entry name" value="Catalase_sf"/>
</dbReference>
<organism evidence="2 3">
    <name type="scientific">Herminiimonas glaciei</name>
    <dbReference type="NCBI Taxonomy" id="523788"/>
    <lineage>
        <taxon>Bacteria</taxon>
        <taxon>Pseudomonadati</taxon>
        <taxon>Pseudomonadota</taxon>
        <taxon>Betaproteobacteria</taxon>
        <taxon>Burkholderiales</taxon>
        <taxon>Oxalobacteraceae</taxon>
        <taxon>Herminiimonas</taxon>
    </lineage>
</organism>
<gene>
    <name evidence="2" type="ORF">ACFQPC_09140</name>
</gene>
<dbReference type="EMBL" id="JBHTBU010000001">
    <property type="protein sequence ID" value="MFC7288196.1"/>
    <property type="molecule type" value="Genomic_DNA"/>
</dbReference>
<accession>A0ABW2IB65</accession>
<evidence type="ECO:0000313" key="3">
    <source>
        <dbReference type="Proteomes" id="UP001596542"/>
    </source>
</evidence>
<reference evidence="3" key="1">
    <citation type="journal article" date="2019" name="Int. J. Syst. Evol. Microbiol.">
        <title>The Global Catalogue of Microorganisms (GCM) 10K type strain sequencing project: providing services to taxonomists for standard genome sequencing and annotation.</title>
        <authorList>
            <consortium name="The Broad Institute Genomics Platform"/>
            <consortium name="The Broad Institute Genome Sequencing Center for Infectious Disease"/>
            <person name="Wu L."/>
            <person name="Ma J."/>
        </authorList>
    </citation>
    <scope>NUCLEOTIDE SEQUENCE [LARGE SCALE GENOMIC DNA]</scope>
    <source>
        <strain evidence="3">KACC 12508</strain>
    </source>
</reference>